<gene>
    <name evidence="1" type="ORF">GCM10022394_07410</name>
</gene>
<evidence type="ECO:0008006" key="3">
    <source>
        <dbReference type="Google" id="ProtNLM"/>
    </source>
</evidence>
<name>A0ABP6V8A5_9GAMM</name>
<dbReference type="InterPro" id="IPR012902">
    <property type="entry name" value="N_methyl_site"/>
</dbReference>
<sequence>MKKAAGFTLIELVVVIVILGILGAVAAPRFLNLQGDAYSANINSLKGSIQSATTLANTKAILEGWDKETTAATHDVDGADVSFVYGYPTAAEAGIIAMLQDLDIGAGTLGTGGNADTAAAGKSFTHFIDSGKITIIPSARIGQKTGCNVEYTQATATDAPVITSVTTSC</sequence>
<comment type="caution">
    <text evidence="1">The sequence shown here is derived from an EMBL/GenBank/DDBJ whole genome shotgun (WGS) entry which is preliminary data.</text>
</comment>
<evidence type="ECO:0000313" key="1">
    <source>
        <dbReference type="EMBL" id="GAA3530638.1"/>
    </source>
</evidence>
<dbReference type="SUPFAM" id="SSF54523">
    <property type="entry name" value="Pili subunits"/>
    <property type="match status" value="1"/>
</dbReference>
<dbReference type="EMBL" id="BAABCX010000001">
    <property type="protein sequence ID" value="GAA3530638.1"/>
    <property type="molecule type" value="Genomic_DNA"/>
</dbReference>
<dbReference type="Pfam" id="PF07963">
    <property type="entry name" value="N_methyl"/>
    <property type="match status" value="1"/>
</dbReference>
<reference evidence="2" key="1">
    <citation type="journal article" date="2019" name="Int. J. Syst. Evol. Microbiol.">
        <title>The Global Catalogue of Microorganisms (GCM) 10K type strain sequencing project: providing services to taxonomists for standard genome sequencing and annotation.</title>
        <authorList>
            <consortium name="The Broad Institute Genomics Platform"/>
            <consortium name="The Broad Institute Genome Sequencing Center for Infectious Disease"/>
            <person name="Wu L."/>
            <person name="Ma J."/>
        </authorList>
    </citation>
    <scope>NUCLEOTIDE SEQUENCE [LARGE SCALE GENOMIC DNA]</scope>
    <source>
        <strain evidence="2">JCM 17110</strain>
    </source>
</reference>
<protein>
    <recommendedName>
        <fullName evidence="3">MSHA biogenesis protein MshA</fullName>
    </recommendedName>
</protein>
<keyword evidence="2" id="KW-1185">Reference proteome</keyword>
<dbReference type="NCBIfam" id="TIGR02532">
    <property type="entry name" value="IV_pilin_GFxxxE"/>
    <property type="match status" value="1"/>
</dbReference>
<proteinExistence type="predicted"/>
<accession>A0ABP6V8A5</accession>
<dbReference type="Proteomes" id="UP001500795">
    <property type="component" value="Unassembled WGS sequence"/>
</dbReference>
<organism evidence="1 2">
    <name type="scientific">Zobellella aerophila</name>
    <dbReference type="NCBI Taxonomy" id="870480"/>
    <lineage>
        <taxon>Bacteria</taxon>
        <taxon>Pseudomonadati</taxon>
        <taxon>Pseudomonadota</taxon>
        <taxon>Gammaproteobacteria</taxon>
        <taxon>Aeromonadales</taxon>
        <taxon>Aeromonadaceae</taxon>
        <taxon>Zobellella</taxon>
    </lineage>
</organism>
<dbReference type="PROSITE" id="PS00409">
    <property type="entry name" value="PROKAR_NTER_METHYL"/>
    <property type="match status" value="1"/>
</dbReference>
<dbReference type="InterPro" id="IPR045584">
    <property type="entry name" value="Pilin-like"/>
</dbReference>
<dbReference type="RefSeq" id="WP_344954865.1">
    <property type="nucleotide sequence ID" value="NZ_BAABCX010000001.1"/>
</dbReference>
<dbReference type="Gene3D" id="3.30.700.10">
    <property type="entry name" value="Glycoprotein, Type 4 Pilin"/>
    <property type="match status" value="1"/>
</dbReference>
<evidence type="ECO:0000313" key="2">
    <source>
        <dbReference type="Proteomes" id="UP001500795"/>
    </source>
</evidence>